<dbReference type="GO" id="GO:0004674">
    <property type="term" value="F:protein serine/threonine kinase activity"/>
    <property type="evidence" value="ECO:0007669"/>
    <property type="project" value="UniProtKB-KW"/>
</dbReference>
<sequence>MGSLLRLVRNSFRRAPSRPLCFPTSGWDTIPAAEILDEERFDGFKKGQYYPVNIGDVFASKYQVIGKLGFGVTSTAWLARDLEGHRYVTLKVYTRDEDNAEDFRIYNHLKKHKSSHHGYAHVRTALDFFTIPRHGGDHHCLVQQPMWESFRHLLYRNPTHRFTEDLLKAGLMQIFLALDYLHTECKLVHTDIKCDNILQEIADSSILEAFTKAEMEPLAPQVFLSDFGSAERGDEKQDHDAQPNVYRSPEVMLMTEWSYPVDIWNVGVMIWDLFEGKHMFYGNDPDGKGYSTRAHLAEVIGLTGPPPLDMLKRGNRSHEFFTEDGKWKQDIAIPQTGGLEASEKLLEGRNKDMFLDFMKGMLQWRPEDRKTARELLKDPWLNEQIE</sequence>
<feature type="domain" description="Protein kinase" evidence="9">
    <location>
        <begin position="62"/>
        <end position="381"/>
    </location>
</feature>
<dbReference type="SUPFAM" id="SSF56112">
    <property type="entry name" value="Protein kinase-like (PK-like)"/>
    <property type="match status" value="1"/>
</dbReference>
<dbReference type="Gene3D" id="1.10.510.10">
    <property type="entry name" value="Transferase(Phosphotransferase) domain 1"/>
    <property type="match status" value="1"/>
</dbReference>
<dbReference type="PANTHER" id="PTHR47634">
    <property type="entry name" value="PROTEIN KINASE DOMAIN-CONTAINING PROTEIN-RELATED"/>
    <property type="match status" value="1"/>
</dbReference>
<dbReference type="GO" id="GO:0000245">
    <property type="term" value="P:spliceosomal complex assembly"/>
    <property type="evidence" value="ECO:0007669"/>
    <property type="project" value="TreeGrafter"/>
</dbReference>
<evidence type="ECO:0000259" key="9">
    <source>
        <dbReference type="PROSITE" id="PS50011"/>
    </source>
</evidence>
<dbReference type="AlphaFoldDB" id="A0A100IRZ0"/>
<accession>A0A100IRZ0</accession>
<evidence type="ECO:0000256" key="1">
    <source>
        <dbReference type="ARBA" id="ARBA00012513"/>
    </source>
</evidence>
<dbReference type="GO" id="GO:0005737">
    <property type="term" value="C:cytoplasm"/>
    <property type="evidence" value="ECO:0007669"/>
    <property type="project" value="TreeGrafter"/>
</dbReference>
<comment type="catalytic activity">
    <reaction evidence="7">
        <text>L-threonyl-[protein] + ATP = O-phospho-L-threonyl-[protein] + ADP + H(+)</text>
        <dbReference type="Rhea" id="RHEA:46608"/>
        <dbReference type="Rhea" id="RHEA-COMP:11060"/>
        <dbReference type="Rhea" id="RHEA-COMP:11605"/>
        <dbReference type="ChEBI" id="CHEBI:15378"/>
        <dbReference type="ChEBI" id="CHEBI:30013"/>
        <dbReference type="ChEBI" id="CHEBI:30616"/>
        <dbReference type="ChEBI" id="CHEBI:61977"/>
        <dbReference type="ChEBI" id="CHEBI:456216"/>
        <dbReference type="EC" id="2.7.11.1"/>
    </reaction>
</comment>
<reference evidence="11" key="1">
    <citation type="journal article" date="2016" name="Genome Announc.">
        <title>Draft genome sequence of Aspergillus niger strain An76.</title>
        <authorList>
            <person name="Gong W."/>
            <person name="Cheng Z."/>
            <person name="Zhang H."/>
            <person name="Liu L."/>
            <person name="Gao P."/>
            <person name="Wang L."/>
        </authorList>
    </citation>
    <scope>NUCLEOTIDE SEQUENCE [LARGE SCALE GENOMIC DNA]</scope>
    <source>
        <strain evidence="11">An76</strain>
    </source>
</reference>
<evidence type="ECO:0000256" key="5">
    <source>
        <dbReference type="ARBA" id="ARBA00022777"/>
    </source>
</evidence>
<dbReference type="InterPro" id="IPR051334">
    <property type="entry name" value="SRPK"/>
</dbReference>
<evidence type="ECO:0000256" key="7">
    <source>
        <dbReference type="ARBA" id="ARBA00047899"/>
    </source>
</evidence>
<dbReference type="VEuPathDB" id="FungiDB:ATCC64974_60760"/>
<name>A0A100IRZ0_ASPNG</name>
<evidence type="ECO:0000256" key="8">
    <source>
        <dbReference type="ARBA" id="ARBA00048679"/>
    </source>
</evidence>
<dbReference type="EMBL" id="BCMY01000020">
    <property type="protein sequence ID" value="GAQ46243.1"/>
    <property type="molecule type" value="Genomic_DNA"/>
</dbReference>
<dbReference type="Proteomes" id="UP000068243">
    <property type="component" value="Unassembled WGS sequence"/>
</dbReference>
<dbReference type="GO" id="GO:0050684">
    <property type="term" value="P:regulation of mRNA processing"/>
    <property type="evidence" value="ECO:0007669"/>
    <property type="project" value="TreeGrafter"/>
</dbReference>
<dbReference type="GO" id="GO:0005634">
    <property type="term" value="C:nucleus"/>
    <property type="evidence" value="ECO:0007669"/>
    <property type="project" value="TreeGrafter"/>
</dbReference>
<dbReference type="VEuPathDB" id="FungiDB:An18g01600"/>
<dbReference type="Gene3D" id="3.30.200.20">
    <property type="entry name" value="Phosphorylase Kinase, domain 1"/>
    <property type="match status" value="1"/>
</dbReference>
<dbReference type="InterPro" id="IPR000719">
    <property type="entry name" value="Prot_kinase_dom"/>
</dbReference>
<evidence type="ECO:0000256" key="2">
    <source>
        <dbReference type="ARBA" id="ARBA00022527"/>
    </source>
</evidence>
<evidence type="ECO:0000313" key="11">
    <source>
        <dbReference type="Proteomes" id="UP000068243"/>
    </source>
</evidence>
<dbReference type="VEuPathDB" id="FungiDB:ASPNIDRAFT2_187950"/>
<dbReference type="EC" id="2.7.11.1" evidence="1"/>
<evidence type="ECO:0000313" key="10">
    <source>
        <dbReference type="EMBL" id="GAQ46243.1"/>
    </source>
</evidence>
<protein>
    <recommendedName>
        <fullName evidence="1">non-specific serine/threonine protein kinase</fullName>
        <ecNumber evidence="1">2.7.11.1</ecNumber>
    </recommendedName>
</protein>
<evidence type="ECO:0000256" key="4">
    <source>
        <dbReference type="ARBA" id="ARBA00022741"/>
    </source>
</evidence>
<comment type="caution">
    <text evidence="10">The sequence shown here is derived from an EMBL/GenBank/DDBJ whole genome shotgun (WGS) entry which is preliminary data.</text>
</comment>
<evidence type="ECO:0000256" key="3">
    <source>
        <dbReference type="ARBA" id="ARBA00022679"/>
    </source>
</evidence>
<proteinExistence type="predicted"/>
<dbReference type="SMART" id="SM00220">
    <property type="entry name" value="S_TKc"/>
    <property type="match status" value="1"/>
</dbReference>
<dbReference type="PANTHER" id="PTHR47634:SF9">
    <property type="entry name" value="PROTEIN KINASE DOMAIN-CONTAINING PROTEIN-RELATED"/>
    <property type="match status" value="1"/>
</dbReference>
<gene>
    <name evidence="10" type="ORF">ABL_08904</name>
</gene>
<keyword evidence="2" id="KW-0723">Serine/threonine-protein kinase</keyword>
<dbReference type="VEuPathDB" id="FungiDB:M747DRAFT_320802"/>
<dbReference type="InterPro" id="IPR011009">
    <property type="entry name" value="Kinase-like_dom_sf"/>
</dbReference>
<dbReference type="PROSITE" id="PS50011">
    <property type="entry name" value="PROTEIN_KINASE_DOM"/>
    <property type="match status" value="1"/>
</dbReference>
<dbReference type="GO" id="GO:0005524">
    <property type="term" value="F:ATP binding"/>
    <property type="evidence" value="ECO:0007669"/>
    <property type="project" value="UniProtKB-KW"/>
</dbReference>
<dbReference type="VEuPathDB" id="FungiDB:ATCC64974_110550"/>
<keyword evidence="5" id="KW-0418">Kinase</keyword>
<organism evidence="10 11">
    <name type="scientific">Aspergillus niger</name>
    <dbReference type="NCBI Taxonomy" id="5061"/>
    <lineage>
        <taxon>Eukaryota</taxon>
        <taxon>Fungi</taxon>
        <taxon>Dikarya</taxon>
        <taxon>Ascomycota</taxon>
        <taxon>Pezizomycotina</taxon>
        <taxon>Eurotiomycetes</taxon>
        <taxon>Eurotiomycetidae</taxon>
        <taxon>Eurotiales</taxon>
        <taxon>Aspergillaceae</taxon>
        <taxon>Aspergillus</taxon>
        <taxon>Aspergillus subgen. Circumdati</taxon>
    </lineage>
</organism>
<keyword evidence="4" id="KW-0547">Nucleotide-binding</keyword>
<dbReference type="Pfam" id="PF00069">
    <property type="entry name" value="Pkinase"/>
    <property type="match status" value="1"/>
</dbReference>
<keyword evidence="6" id="KW-0067">ATP-binding</keyword>
<keyword evidence="3" id="KW-0808">Transferase</keyword>
<dbReference type="OMA" id="PPMCFPT"/>
<evidence type="ECO:0000256" key="6">
    <source>
        <dbReference type="ARBA" id="ARBA00022840"/>
    </source>
</evidence>
<dbReference type="OrthoDB" id="5979581at2759"/>
<comment type="catalytic activity">
    <reaction evidence="8">
        <text>L-seryl-[protein] + ATP = O-phospho-L-seryl-[protein] + ADP + H(+)</text>
        <dbReference type="Rhea" id="RHEA:17989"/>
        <dbReference type="Rhea" id="RHEA-COMP:9863"/>
        <dbReference type="Rhea" id="RHEA-COMP:11604"/>
        <dbReference type="ChEBI" id="CHEBI:15378"/>
        <dbReference type="ChEBI" id="CHEBI:29999"/>
        <dbReference type="ChEBI" id="CHEBI:30616"/>
        <dbReference type="ChEBI" id="CHEBI:83421"/>
        <dbReference type="ChEBI" id="CHEBI:456216"/>
        <dbReference type="EC" id="2.7.11.1"/>
    </reaction>
</comment>